<evidence type="ECO:0000313" key="2">
    <source>
        <dbReference type="EMBL" id="KAK3039997.1"/>
    </source>
</evidence>
<dbReference type="EMBL" id="JAVXUP010000066">
    <property type="protein sequence ID" value="KAK3039997.1"/>
    <property type="molecule type" value="Genomic_DNA"/>
</dbReference>
<feature type="region of interest" description="Disordered" evidence="1">
    <location>
        <begin position="1"/>
        <end position="35"/>
    </location>
</feature>
<proteinExistence type="predicted"/>
<evidence type="ECO:0000256" key="1">
    <source>
        <dbReference type="SAM" id="MobiDB-lite"/>
    </source>
</evidence>
<evidence type="ECO:0000313" key="3">
    <source>
        <dbReference type="Proteomes" id="UP001188597"/>
    </source>
</evidence>
<gene>
    <name evidence="2" type="ORF">RJ639_027187</name>
</gene>
<feature type="compositionally biased region" description="Basic and acidic residues" evidence="1">
    <location>
        <begin position="1"/>
        <end position="34"/>
    </location>
</feature>
<reference evidence="2" key="1">
    <citation type="submission" date="2022-12" db="EMBL/GenBank/DDBJ databases">
        <title>Draft genome assemblies for two species of Escallonia (Escalloniales).</title>
        <authorList>
            <person name="Chanderbali A."/>
            <person name="Dervinis C."/>
            <person name="Anghel I."/>
            <person name="Soltis D."/>
            <person name="Soltis P."/>
            <person name="Zapata F."/>
        </authorList>
    </citation>
    <scope>NUCLEOTIDE SEQUENCE</scope>
    <source>
        <strain evidence="2">UCBG64.0493</strain>
        <tissue evidence="2">Leaf</tissue>
    </source>
</reference>
<protein>
    <submittedName>
        <fullName evidence="2">Uncharacterized protein</fullName>
    </submittedName>
</protein>
<accession>A0AA88X5A4</accession>
<dbReference type="AlphaFoldDB" id="A0AA88X5A4"/>
<dbReference type="Proteomes" id="UP001188597">
    <property type="component" value="Unassembled WGS sequence"/>
</dbReference>
<name>A0AA88X5A4_9ASTE</name>
<comment type="caution">
    <text evidence="2">The sequence shown here is derived from an EMBL/GenBank/DDBJ whole genome shotgun (WGS) entry which is preliminary data.</text>
</comment>
<keyword evidence="3" id="KW-1185">Reference proteome</keyword>
<sequence length="266" mass="27702">MAAIKELNKSNKSTREKREETERDVEMRKRRDSTSSHVDIVRASFNLASNLLSLRVVHKQTAASSSKSPPIMGQHSFAAGSPNPTCTNPPRRSTQAPSFSVSMGHVATFAGGGGQGFPGVPVDGGLRMGGSVTGGRVTGGRVTGGFMIGGRTGGRVIGGFTIGGRTTGGFTIGGRTTGGRVTGGFTMGGRTTGGRVIGGFTIGGRTMGPLGVLGFLCLGWGLEQVGQPRMGVTEEMKSMEMRRRAESLEGSISRALFLVTKVLLHE</sequence>
<organism evidence="2 3">
    <name type="scientific">Escallonia herrerae</name>
    <dbReference type="NCBI Taxonomy" id="1293975"/>
    <lineage>
        <taxon>Eukaryota</taxon>
        <taxon>Viridiplantae</taxon>
        <taxon>Streptophyta</taxon>
        <taxon>Embryophyta</taxon>
        <taxon>Tracheophyta</taxon>
        <taxon>Spermatophyta</taxon>
        <taxon>Magnoliopsida</taxon>
        <taxon>eudicotyledons</taxon>
        <taxon>Gunneridae</taxon>
        <taxon>Pentapetalae</taxon>
        <taxon>asterids</taxon>
        <taxon>campanulids</taxon>
        <taxon>Escalloniales</taxon>
        <taxon>Escalloniaceae</taxon>
        <taxon>Escallonia</taxon>
    </lineage>
</organism>